<name>A0A0A9CHR1_ARUDO</name>
<sequence length="26" mass="3155">MHFFNETEVQDYTINLVVFQAHEDVK</sequence>
<dbReference type="AlphaFoldDB" id="A0A0A9CHR1"/>
<organism evidence="1">
    <name type="scientific">Arundo donax</name>
    <name type="common">Giant reed</name>
    <name type="synonym">Donax arundinaceus</name>
    <dbReference type="NCBI Taxonomy" id="35708"/>
    <lineage>
        <taxon>Eukaryota</taxon>
        <taxon>Viridiplantae</taxon>
        <taxon>Streptophyta</taxon>
        <taxon>Embryophyta</taxon>
        <taxon>Tracheophyta</taxon>
        <taxon>Spermatophyta</taxon>
        <taxon>Magnoliopsida</taxon>
        <taxon>Liliopsida</taxon>
        <taxon>Poales</taxon>
        <taxon>Poaceae</taxon>
        <taxon>PACMAD clade</taxon>
        <taxon>Arundinoideae</taxon>
        <taxon>Arundineae</taxon>
        <taxon>Arundo</taxon>
    </lineage>
</organism>
<proteinExistence type="predicted"/>
<dbReference type="EMBL" id="GBRH01224965">
    <property type="protein sequence ID" value="JAD72930.1"/>
    <property type="molecule type" value="Transcribed_RNA"/>
</dbReference>
<accession>A0A0A9CHR1</accession>
<protein>
    <submittedName>
        <fullName evidence="1">Uncharacterized protein</fullName>
    </submittedName>
</protein>
<evidence type="ECO:0000313" key="1">
    <source>
        <dbReference type="EMBL" id="JAD72930.1"/>
    </source>
</evidence>
<reference evidence="1" key="1">
    <citation type="submission" date="2014-09" db="EMBL/GenBank/DDBJ databases">
        <authorList>
            <person name="Magalhaes I.L.F."/>
            <person name="Oliveira U."/>
            <person name="Santos F.R."/>
            <person name="Vidigal T.H.D.A."/>
            <person name="Brescovit A.D."/>
            <person name="Santos A.J."/>
        </authorList>
    </citation>
    <scope>NUCLEOTIDE SEQUENCE</scope>
    <source>
        <tissue evidence="1">Shoot tissue taken approximately 20 cm above the soil surface</tissue>
    </source>
</reference>
<reference evidence="1" key="2">
    <citation type="journal article" date="2015" name="Data Brief">
        <title>Shoot transcriptome of the giant reed, Arundo donax.</title>
        <authorList>
            <person name="Barrero R.A."/>
            <person name="Guerrero F.D."/>
            <person name="Moolhuijzen P."/>
            <person name="Goolsby J.A."/>
            <person name="Tidwell J."/>
            <person name="Bellgard S.E."/>
            <person name="Bellgard M.I."/>
        </authorList>
    </citation>
    <scope>NUCLEOTIDE SEQUENCE</scope>
    <source>
        <tissue evidence="1">Shoot tissue taken approximately 20 cm above the soil surface</tissue>
    </source>
</reference>